<evidence type="ECO:0000313" key="3">
    <source>
        <dbReference type="EMBL" id="GMF13211.1"/>
    </source>
</evidence>
<name>A0A9W6WQ74_9STRA</name>
<dbReference type="InterPro" id="IPR037056">
    <property type="entry name" value="RNase_H1_N_sf"/>
</dbReference>
<feature type="compositionally biased region" description="Low complexity" evidence="1">
    <location>
        <begin position="156"/>
        <end position="167"/>
    </location>
</feature>
<dbReference type="Pfam" id="PF01693">
    <property type="entry name" value="Cauli_VI"/>
    <property type="match status" value="2"/>
</dbReference>
<organism evidence="3 4">
    <name type="scientific">Phytophthora lilii</name>
    <dbReference type="NCBI Taxonomy" id="2077276"/>
    <lineage>
        <taxon>Eukaryota</taxon>
        <taxon>Sar</taxon>
        <taxon>Stramenopiles</taxon>
        <taxon>Oomycota</taxon>
        <taxon>Peronosporomycetes</taxon>
        <taxon>Peronosporales</taxon>
        <taxon>Peronosporaceae</taxon>
        <taxon>Phytophthora</taxon>
    </lineage>
</organism>
<dbReference type="Proteomes" id="UP001165083">
    <property type="component" value="Unassembled WGS sequence"/>
</dbReference>
<dbReference type="SUPFAM" id="SSF55658">
    <property type="entry name" value="L9 N-domain-like"/>
    <property type="match status" value="2"/>
</dbReference>
<sequence length="235" mass="26384">MVNCHFNLPWTQVSSDLLSFENWTRRRVIDMVSFYAVTGGRRSGIFTSFEQVQDATVGFPGAKFAKFLTLAEAEAFVKKEKQRVKALAGWSGPAYAVAVGRRMGVFKTQQEALKQTLYYSGNSLKRFDSYGEAVEFLDKHNWRAMSAGGEWENPDASDLSTQLSDTDSALDEQNPQDSDTSSSVATRKRERDGNELADKLPPSQRRRTDIDDAPIENLEYMVVETGLDETSEVRV</sequence>
<accession>A0A9W6WQ74</accession>
<dbReference type="EMBL" id="BSXW01000147">
    <property type="protein sequence ID" value="GMF13211.1"/>
    <property type="molecule type" value="Genomic_DNA"/>
</dbReference>
<feature type="domain" description="Ribonuclease H1 N-terminal" evidence="2">
    <location>
        <begin position="94"/>
        <end position="136"/>
    </location>
</feature>
<dbReference type="InterPro" id="IPR009027">
    <property type="entry name" value="Ribosomal_bL9/RNase_H1_N"/>
</dbReference>
<evidence type="ECO:0000313" key="4">
    <source>
        <dbReference type="Proteomes" id="UP001165083"/>
    </source>
</evidence>
<evidence type="ECO:0000259" key="2">
    <source>
        <dbReference type="Pfam" id="PF01693"/>
    </source>
</evidence>
<feature type="compositionally biased region" description="Basic and acidic residues" evidence="1">
    <location>
        <begin position="187"/>
        <end position="198"/>
    </location>
</feature>
<dbReference type="InterPro" id="IPR011320">
    <property type="entry name" value="RNase_H1_N"/>
</dbReference>
<feature type="domain" description="Ribonuclease H1 N-terminal" evidence="2">
    <location>
        <begin position="34"/>
        <end position="76"/>
    </location>
</feature>
<keyword evidence="4" id="KW-1185">Reference proteome</keyword>
<reference evidence="3" key="1">
    <citation type="submission" date="2023-04" db="EMBL/GenBank/DDBJ databases">
        <title>Phytophthora lilii NBRC 32176.</title>
        <authorList>
            <person name="Ichikawa N."/>
            <person name="Sato H."/>
            <person name="Tonouchi N."/>
        </authorList>
    </citation>
    <scope>NUCLEOTIDE SEQUENCE</scope>
    <source>
        <strain evidence="3">NBRC 32176</strain>
    </source>
</reference>
<feature type="region of interest" description="Disordered" evidence="1">
    <location>
        <begin position="148"/>
        <end position="215"/>
    </location>
</feature>
<feature type="compositionally biased region" description="Polar residues" evidence="1">
    <location>
        <begin position="173"/>
        <end position="185"/>
    </location>
</feature>
<dbReference type="AlphaFoldDB" id="A0A9W6WQ74"/>
<dbReference type="OrthoDB" id="245563at2759"/>
<dbReference type="Gene3D" id="3.40.970.10">
    <property type="entry name" value="Ribonuclease H1, N-terminal domain"/>
    <property type="match status" value="2"/>
</dbReference>
<proteinExistence type="predicted"/>
<evidence type="ECO:0000256" key="1">
    <source>
        <dbReference type="SAM" id="MobiDB-lite"/>
    </source>
</evidence>
<comment type="caution">
    <text evidence="3">The sequence shown here is derived from an EMBL/GenBank/DDBJ whole genome shotgun (WGS) entry which is preliminary data.</text>
</comment>
<gene>
    <name evidence="3" type="ORF">Plil01_000370900</name>
</gene>
<protein>
    <submittedName>
        <fullName evidence="3">Unnamed protein product</fullName>
    </submittedName>
</protein>